<dbReference type="Gene3D" id="3.40.50.300">
    <property type="entry name" value="P-loop containing nucleotide triphosphate hydrolases"/>
    <property type="match status" value="1"/>
</dbReference>
<dbReference type="PANTHER" id="PTHR13696:SF52">
    <property type="entry name" value="PARA FAMILY PROTEIN CT_582"/>
    <property type="match status" value="1"/>
</dbReference>
<dbReference type="AlphaFoldDB" id="A0A412SA73"/>
<name>A0A412SA73_BACUN</name>
<dbReference type="CDD" id="cd02042">
    <property type="entry name" value="ParAB_family"/>
    <property type="match status" value="1"/>
</dbReference>
<organism evidence="2 4">
    <name type="scientific">Bacteroides uniformis</name>
    <dbReference type="NCBI Taxonomy" id="820"/>
    <lineage>
        <taxon>Bacteria</taxon>
        <taxon>Pseudomonadati</taxon>
        <taxon>Bacteroidota</taxon>
        <taxon>Bacteroidia</taxon>
        <taxon>Bacteroidales</taxon>
        <taxon>Bacteroidaceae</taxon>
        <taxon>Bacteroides</taxon>
    </lineage>
</organism>
<dbReference type="Pfam" id="PF01656">
    <property type="entry name" value="CbiA"/>
    <property type="match status" value="1"/>
</dbReference>
<dbReference type="RefSeq" id="WP_117713936.1">
    <property type="nucleotide sequence ID" value="NZ_QRXV01000031.1"/>
</dbReference>
<proteinExistence type="predicted"/>
<dbReference type="InterPro" id="IPR027417">
    <property type="entry name" value="P-loop_NTPase"/>
</dbReference>
<sequence>MNKRPILVAFSNQKGGVGKSTITVLLASYFNYVRGIDVAVVDCDYPQFSLEKLRSRDLKNLEKSEYHQRLFCRQFEDNSRKAYPIITSRPEQASEIAGRLEGKYDLVFFDLPGTVNSRGVFESVMNMDYVFTPIVKDRMVMQSSLSFVSTVQDFIGEHPEAPLKEIRLFWNRMDSRTSKELYVMYNEIISRMGLKVFQTVLPDLERYNKEMTSSSRQHFRSTLLPPSDVLLKDSMLDVFAKEMERILFPV</sequence>
<dbReference type="EMBL" id="QRXV01000031">
    <property type="protein sequence ID" value="RGU34548.1"/>
    <property type="molecule type" value="Genomic_DNA"/>
</dbReference>
<dbReference type="InterPro" id="IPR050678">
    <property type="entry name" value="DNA_Partitioning_ATPase"/>
</dbReference>
<evidence type="ECO:0000313" key="3">
    <source>
        <dbReference type="EMBL" id="RHC73607.1"/>
    </source>
</evidence>
<gene>
    <name evidence="3" type="ORF">DW831_10510</name>
    <name evidence="2" type="ORF">DWW83_20475</name>
</gene>
<dbReference type="Proteomes" id="UP000284022">
    <property type="component" value="Unassembled WGS sequence"/>
</dbReference>
<dbReference type="EMBL" id="QSIF01000015">
    <property type="protein sequence ID" value="RHC73607.1"/>
    <property type="molecule type" value="Genomic_DNA"/>
</dbReference>
<comment type="caution">
    <text evidence="2">The sequence shown here is derived from an EMBL/GenBank/DDBJ whole genome shotgun (WGS) entry which is preliminary data.</text>
</comment>
<feature type="domain" description="CobQ/CobB/MinD/ParA nucleotide binding" evidence="1">
    <location>
        <begin position="9"/>
        <end position="209"/>
    </location>
</feature>
<evidence type="ECO:0000313" key="2">
    <source>
        <dbReference type="EMBL" id="RGU34548.1"/>
    </source>
</evidence>
<protein>
    <submittedName>
        <fullName evidence="2">ParA family protein</fullName>
    </submittedName>
</protein>
<dbReference type="PANTHER" id="PTHR13696">
    <property type="entry name" value="P-LOOP CONTAINING NUCLEOSIDE TRIPHOSPHATE HYDROLASE"/>
    <property type="match status" value="1"/>
</dbReference>
<evidence type="ECO:0000313" key="5">
    <source>
        <dbReference type="Proteomes" id="UP000284514"/>
    </source>
</evidence>
<evidence type="ECO:0000259" key="1">
    <source>
        <dbReference type="Pfam" id="PF01656"/>
    </source>
</evidence>
<dbReference type="Proteomes" id="UP000284514">
    <property type="component" value="Unassembled WGS sequence"/>
</dbReference>
<dbReference type="SUPFAM" id="SSF52540">
    <property type="entry name" value="P-loop containing nucleoside triphosphate hydrolases"/>
    <property type="match status" value="1"/>
</dbReference>
<reference evidence="4 5" key="1">
    <citation type="submission" date="2018-08" db="EMBL/GenBank/DDBJ databases">
        <title>A genome reference for cultivated species of the human gut microbiota.</title>
        <authorList>
            <person name="Zou Y."/>
            <person name="Xue W."/>
            <person name="Luo G."/>
        </authorList>
    </citation>
    <scope>NUCLEOTIDE SEQUENCE [LARGE SCALE GENOMIC DNA]</scope>
    <source>
        <strain evidence="2 4">AF17-20</strain>
        <strain evidence="3 5">AM34-25</strain>
    </source>
</reference>
<evidence type="ECO:0000313" key="4">
    <source>
        <dbReference type="Proteomes" id="UP000284022"/>
    </source>
</evidence>
<accession>A0A412SA73</accession>
<dbReference type="InterPro" id="IPR002586">
    <property type="entry name" value="CobQ/CobB/MinD/ParA_Nub-bd_dom"/>
</dbReference>